<dbReference type="EMBL" id="VMHM01000030">
    <property type="protein sequence ID" value="TSJ92551.1"/>
    <property type="molecule type" value="Genomic_DNA"/>
</dbReference>
<protein>
    <submittedName>
        <fullName evidence="2">DUF2345 domain-containing protein</fullName>
    </submittedName>
</protein>
<accession>A0A556RUH1</accession>
<dbReference type="InterPro" id="IPR018769">
    <property type="entry name" value="VgrG2_DUF2345"/>
</dbReference>
<proteinExistence type="predicted"/>
<dbReference type="Pfam" id="PF10106">
    <property type="entry name" value="DUF2345"/>
    <property type="match status" value="1"/>
</dbReference>
<name>A0A556RUH1_9GAMM</name>
<dbReference type="RefSeq" id="WP_144093561.1">
    <property type="nucleotide sequence ID" value="NZ_VMHM01000030.1"/>
</dbReference>
<evidence type="ECO:0000313" key="2">
    <source>
        <dbReference type="EMBL" id="TSJ92551.1"/>
    </source>
</evidence>
<gene>
    <name evidence="2" type="ORF">FPQ15_14400</name>
</gene>
<comment type="caution">
    <text evidence="2">The sequence shown here is derived from an EMBL/GenBank/DDBJ whole genome shotgun (WGS) entry which is preliminary data.</text>
</comment>
<feature type="domain" description="DUF2345" evidence="1">
    <location>
        <begin position="3"/>
        <end position="66"/>
    </location>
</feature>
<reference evidence="2 3" key="1">
    <citation type="submission" date="2019-07" db="EMBL/GenBank/DDBJ databases">
        <title>Gilliamella genomes.</title>
        <authorList>
            <person name="Zheng H."/>
        </authorList>
    </citation>
    <scope>NUCLEOTIDE SEQUENCE [LARGE SCALE GENOMIC DNA]</scope>
    <source>
        <strain evidence="2 3">W8127</strain>
    </source>
</reference>
<organism evidence="2 3">
    <name type="scientific">Gilliamella apicola</name>
    <dbReference type="NCBI Taxonomy" id="1196095"/>
    <lineage>
        <taxon>Bacteria</taxon>
        <taxon>Pseudomonadati</taxon>
        <taxon>Pseudomonadota</taxon>
        <taxon>Gammaproteobacteria</taxon>
        <taxon>Orbales</taxon>
        <taxon>Orbaceae</taxon>
        <taxon>Gilliamella</taxon>
    </lineage>
</organism>
<dbReference type="Proteomes" id="UP000319483">
    <property type="component" value="Unassembled WGS sequence"/>
</dbReference>
<dbReference type="AlphaFoldDB" id="A0A556RUH1"/>
<sequence length="97" mass="10443">NANLNMAAKQDIKIDSVDGKLTVTASEELTLMCGGSYIKISSAGIELGTADNVYIKSSALQKMGPSTLDNEKRSFTKNMLEVAIVRLINSHYVNFSG</sequence>
<evidence type="ECO:0000313" key="3">
    <source>
        <dbReference type="Proteomes" id="UP000319483"/>
    </source>
</evidence>
<evidence type="ECO:0000259" key="1">
    <source>
        <dbReference type="Pfam" id="PF10106"/>
    </source>
</evidence>
<feature type="non-terminal residue" evidence="2">
    <location>
        <position position="1"/>
    </location>
</feature>